<accession>A0A0E9VIA9</accession>
<protein>
    <submittedName>
        <fullName evidence="1">Uncharacterized protein</fullName>
    </submittedName>
</protein>
<name>A0A0E9VIA9_ANGAN</name>
<organism evidence="1">
    <name type="scientific">Anguilla anguilla</name>
    <name type="common">European freshwater eel</name>
    <name type="synonym">Muraena anguilla</name>
    <dbReference type="NCBI Taxonomy" id="7936"/>
    <lineage>
        <taxon>Eukaryota</taxon>
        <taxon>Metazoa</taxon>
        <taxon>Chordata</taxon>
        <taxon>Craniata</taxon>
        <taxon>Vertebrata</taxon>
        <taxon>Euteleostomi</taxon>
        <taxon>Actinopterygii</taxon>
        <taxon>Neopterygii</taxon>
        <taxon>Teleostei</taxon>
        <taxon>Anguilliformes</taxon>
        <taxon>Anguillidae</taxon>
        <taxon>Anguilla</taxon>
    </lineage>
</organism>
<reference evidence="1" key="1">
    <citation type="submission" date="2014-11" db="EMBL/GenBank/DDBJ databases">
        <authorList>
            <person name="Amaro Gonzalez C."/>
        </authorList>
    </citation>
    <scope>NUCLEOTIDE SEQUENCE</scope>
</reference>
<dbReference type="AlphaFoldDB" id="A0A0E9VIA9"/>
<dbReference type="EMBL" id="GBXM01030851">
    <property type="protein sequence ID" value="JAH77726.1"/>
    <property type="molecule type" value="Transcribed_RNA"/>
</dbReference>
<proteinExistence type="predicted"/>
<evidence type="ECO:0000313" key="1">
    <source>
        <dbReference type="EMBL" id="JAH77726.1"/>
    </source>
</evidence>
<reference evidence="1" key="2">
    <citation type="journal article" date="2015" name="Fish Shellfish Immunol.">
        <title>Early steps in the European eel (Anguilla anguilla)-Vibrio vulnificus interaction in the gills: Role of the RtxA13 toxin.</title>
        <authorList>
            <person name="Callol A."/>
            <person name="Pajuelo D."/>
            <person name="Ebbesson L."/>
            <person name="Teles M."/>
            <person name="MacKenzie S."/>
            <person name="Amaro C."/>
        </authorList>
    </citation>
    <scope>NUCLEOTIDE SEQUENCE</scope>
</reference>
<sequence>MLKRKLKPTSPQSKLELKMTIAQIWQGLIRDYTQNLVMYRRHRFKAVIACEGMTNKILNMN</sequence>